<evidence type="ECO:0000313" key="9">
    <source>
        <dbReference type="EMBL" id="MCS3952877.1"/>
    </source>
</evidence>
<protein>
    <submittedName>
        <fullName evidence="9">Serine/threonine-protein kinase</fullName>
        <ecNumber evidence="9">2.7.11.1</ecNumber>
    </submittedName>
</protein>
<dbReference type="InterPro" id="IPR008271">
    <property type="entry name" value="Ser/Thr_kinase_AS"/>
</dbReference>
<dbReference type="PROSITE" id="PS00107">
    <property type="entry name" value="PROTEIN_KINASE_ATP"/>
    <property type="match status" value="1"/>
</dbReference>
<organism evidence="9 10">
    <name type="scientific">Salinibacter ruber</name>
    <dbReference type="NCBI Taxonomy" id="146919"/>
    <lineage>
        <taxon>Bacteria</taxon>
        <taxon>Pseudomonadati</taxon>
        <taxon>Rhodothermota</taxon>
        <taxon>Rhodothermia</taxon>
        <taxon>Rhodothermales</taxon>
        <taxon>Salinibacteraceae</taxon>
        <taxon>Salinibacter</taxon>
    </lineage>
</organism>
<dbReference type="GO" id="GO:0004674">
    <property type="term" value="F:protein serine/threonine kinase activity"/>
    <property type="evidence" value="ECO:0007669"/>
    <property type="project" value="UniProtKB-EC"/>
</dbReference>
<feature type="binding site" evidence="6">
    <location>
        <position position="123"/>
    </location>
    <ligand>
        <name>ATP</name>
        <dbReference type="ChEBI" id="CHEBI:30616"/>
    </ligand>
</feature>
<evidence type="ECO:0000313" key="10">
    <source>
        <dbReference type="Proteomes" id="UP001155010"/>
    </source>
</evidence>
<dbReference type="AlphaFoldDB" id="A0A9X2UAE9"/>
<dbReference type="GO" id="GO:0042802">
    <property type="term" value="F:identical protein binding"/>
    <property type="evidence" value="ECO:0007669"/>
    <property type="project" value="InterPro"/>
</dbReference>
<evidence type="ECO:0000256" key="4">
    <source>
        <dbReference type="ARBA" id="ARBA00022840"/>
    </source>
</evidence>
<keyword evidence="7" id="KW-1133">Transmembrane helix</keyword>
<dbReference type="RefSeq" id="WP_259082350.1">
    <property type="nucleotide sequence ID" value="NZ_JANTZN010000011.1"/>
</dbReference>
<dbReference type="Gene3D" id="3.30.200.20">
    <property type="entry name" value="Phosphorylase Kinase, domain 1"/>
    <property type="match status" value="1"/>
</dbReference>
<feature type="repeat" description="TPR" evidence="5">
    <location>
        <begin position="692"/>
        <end position="725"/>
    </location>
</feature>
<dbReference type="PANTHER" id="PTHR43289:SF34">
    <property type="entry name" value="SERINE_THREONINE-PROTEIN KINASE YBDM-RELATED"/>
    <property type="match status" value="1"/>
</dbReference>
<dbReference type="SUPFAM" id="SSF48452">
    <property type="entry name" value="TPR-like"/>
    <property type="match status" value="3"/>
</dbReference>
<gene>
    <name evidence="9" type="ORF">GGP83_002850</name>
</gene>
<dbReference type="Gene3D" id="1.10.510.10">
    <property type="entry name" value="Transferase(Phosphotransferase) domain 1"/>
    <property type="match status" value="1"/>
</dbReference>
<keyword evidence="3 9" id="KW-0418">Kinase</keyword>
<dbReference type="InterPro" id="IPR019734">
    <property type="entry name" value="TPR_rpt"/>
</dbReference>
<sequence length="911" mass="100484">MASASWDQIESLYERARAVRPGDRDAFLREHCDDPAIRKEVASLLDARAQAPRFFEEVAEGAIDPLLEEVDDSTKGGTFDPPDLTGEQVGSYRLGEQIGVGGMGLVYRAVRTDGDFERTVAVKLLRRRLYAEEAVRRFRAERQVLASLDHPNIAGLLDGGVTSGGRPYLVMEYVDGVPLTAYADAHDLGLDARLDLLQQVLEAVQAAHQQLVVHRDLKPSNVLVTETEGAPRVTLLDFGIAKLLGDSLPVTRPQTRTGRHLMTPAYAAPEQVEGAEITTATDVYQLGALAYELMAGTRPFEVSGKSLTEIEQILLNTTPRKPSDAQKTGSGVASSQVQGDLDTIIMKTLRKEPERRYRSVEALLADVQRYRVGTPIEARPATLGYRARKFASRNRTAVAAGLVVALLVAAYAVTVTIQAGQLAEQRDRAQREAEQAEAVSSFLVDLFEAADPERTGGDEVTAEDLLDQGSDRISTLDDQPRVQANLLQTLGQTHRRLGHLNEADTLLQRAVDQYRALGATTSTRYAEAVSQLGLYRRDQGNYEEAQALLDDAIEHRRGQGPPKALARELIRQSYVERQLGRLDTARVRIEEALNIQRRELGANHVATAESYFNLAAILREQGRLSDATKHQRRSLSILQSQVDGPHRGLAVNYGSLGHLTKKRGAFRKAEKYHRKALEQKRALYDAPHPAIAVSLQSLGALYNDMGRFDEAEQHLREALRMRRALQGPEHPDIAGLLHNLGALYWDQGQLARADSVLREALAMKRTVYDPPHAKVALTLKQLALLRETQGRTEEAGARHRAAVAMYETVRPTEHPAIARARFAYGRFLLDQGRVDAARPVLRSAHHVLSDTPANPEATIQTALNYGQCLTRLGQYQKANAVLEEGRTLAETHGRQEALQEVQTALAAVEGK</sequence>
<proteinExistence type="predicted"/>
<dbReference type="Pfam" id="PF13424">
    <property type="entry name" value="TPR_12"/>
    <property type="match status" value="3"/>
</dbReference>
<keyword evidence="2 6" id="KW-0547">Nucleotide-binding</keyword>
<dbReference type="InterPro" id="IPR011009">
    <property type="entry name" value="Kinase-like_dom_sf"/>
</dbReference>
<keyword evidence="7" id="KW-0812">Transmembrane</keyword>
<dbReference type="SMART" id="SM00028">
    <property type="entry name" value="TPR"/>
    <property type="match status" value="9"/>
</dbReference>
<keyword evidence="4 6" id="KW-0067">ATP-binding</keyword>
<dbReference type="EMBL" id="JANUBB010000013">
    <property type="protein sequence ID" value="MCS3952877.1"/>
    <property type="molecule type" value="Genomic_DNA"/>
</dbReference>
<evidence type="ECO:0000259" key="8">
    <source>
        <dbReference type="PROSITE" id="PS50011"/>
    </source>
</evidence>
<dbReference type="PROSITE" id="PS50011">
    <property type="entry name" value="PROTEIN_KINASE_DOM"/>
    <property type="match status" value="1"/>
</dbReference>
<dbReference type="CDD" id="cd14014">
    <property type="entry name" value="STKc_PknB_like"/>
    <property type="match status" value="1"/>
</dbReference>
<accession>A0A9X2UAE9</accession>
<name>A0A9X2UAE9_9BACT</name>
<keyword evidence="5" id="KW-0802">TPR repeat</keyword>
<dbReference type="InterPro" id="IPR000719">
    <property type="entry name" value="Prot_kinase_dom"/>
</dbReference>
<evidence type="ECO:0000256" key="5">
    <source>
        <dbReference type="PROSITE-ProRule" id="PRU00339"/>
    </source>
</evidence>
<dbReference type="InterPro" id="IPR011990">
    <property type="entry name" value="TPR-like_helical_dom_sf"/>
</dbReference>
<evidence type="ECO:0000256" key="2">
    <source>
        <dbReference type="ARBA" id="ARBA00022741"/>
    </source>
</evidence>
<feature type="domain" description="Protein kinase" evidence="8">
    <location>
        <begin position="92"/>
        <end position="371"/>
    </location>
</feature>
<dbReference type="PANTHER" id="PTHR43289">
    <property type="entry name" value="MITOGEN-ACTIVATED PROTEIN KINASE KINASE KINASE 20-RELATED"/>
    <property type="match status" value="1"/>
</dbReference>
<keyword evidence="1 9" id="KW-0808">Transferase</keyword>
<dbReference type="InterPro" id="IPR011717">
    <property type="entry name" value="TPR-4"/>
</dbReference>
<dbReference type="EC" id="2.7.11.1" evidence="9"/>
<dbReference type="GO" id="GO:0005524">
    <property type="term" value="F:ATP binding"/>
    <property type="evidence" value="ECO:0007669"/>
    <property type="project" value="UniProtKB-UniRule"/>
</dbReference>
<dbReference type="SMART" id="SM00220">
    <property type="entry name" value="S_TKc"/>
    <property type="match status" value="1"/>
</dbReference>
<evidence type="ECO:0000256" key="1">
    <source>
        <dbReference type="ARBA" id="ARBA00022679"/>
    </source>
</evidence>
<feature type="transmembrane region" description="Helical" evidence="7">
    <location>
        <begin position="396"/>
        <end position="417"/>
    </location>
</feature>
<dbReference type="Proteomes" id="UP001155010">
    <property type="component" value="Unassembled WGS sequence"/>
</dbReference>
<evidence type="ECO:0000256" key="7">
    <source>
        <dbReference type="SAM" id="Phobius"/>
    </source>
</evidence>
<reference evidence="9" key="1">
    <citation type="submission" date="2022-08" db="EMBL/GenBank/DDBJ databases">
        <title>Genomic Encyclopedia of Type Strains, Phase V (KMG-V): Genome sequencing to study the core and pangenomes of soil and plant-associated prokaryotes.</title>
        <authorList>
            <person name="Whitman W."/>
        </authorList>
    </citation>
    <scope>NUCLEOTIDE SEQUENCE</scope>
    <source>
        <strain evidence="9">SP2017</strain>
    </source>
</reference>
<dbReference type="Gene3D" id="1.25.40.10">
    <property type="entry name" value="Tetratricopeptide repeat domain"/>
    <property type="match status" value="2"/>
</dbReference>
<evidence type="ECO:0000256" key="6">
    <source>
        <dbReference type="PROSITE-ProRule" id="PRU10141"/>
    </source>
</evidence>
<dbReference type="Pfam" id="PF00069">
    <property type="entry name" value="Pkinase"/>
    <property type="match status" value="1"/>
</dbReference>
<dbReference type="PROSITE" id="PS00108">
    <property type="entry name" value="PROTEIN_KINASE_ST"/>
    <property type="match status" value="1"/>
</dbReference>
<dbReference type="InterPro" id="IPR017441">
    <property type="entry name" value="Protein_kinase_ATP_BS"/>
</dbReference>
<dbReference type="SUPFAM" id="SSF56112">
    <property type="entry name" value="Protein kinase-like (PK-like)"/>
    <property type="match status" value="1"/>
</dbReference>
<dbReference type="PROSITE" id="PS50005">
    <property type="entry name" value="TPR"/>
    <property type="match status" value="1"/>
</dbReference>
<keyword evidence="7" id="KW-0472">Membrane</keyword>
<comment type="caution">
    <text evidence="9">The sequence shown here is derived from an EMBL/GenBank/DDBJ whole genome shotgun (WGS) entry which is preliminary data.</text>
</comment>
<dbReference type="Pfam" id="PF07721">
    <property type="entry name" value="TPR_4"/>
    <property type="match status" value="1"/>
</dbReference>
<evidence type="ECO:0000256" key="3">
    <source>
        <dbReference type="ARBA" id="ARBA00022777"/>
    </source>
</evidence>